<keyword evidence="2" id="KW-0732">Signal</keyword>
<feature type="signal peptide" evidence="2">
    <location>
        <begin position="1"/>
        <end position="17"/>
    </location>
</feature>
<dbReference type="InterPro" id="IPR036610">
    <property type="entry name" value="PEBP-like_sf"/>
</dbReference>
<evidence type="ECO:0000256" key="2">
    <source>
        <dbReference type="SAM" id="SignalP"/>
    </source>
</evidence>
<proteinExistence type="predicted"/>
<dbReference type="SUPFAM" id="SSF49777">
    <property type="entry name" value="PEBP-like"/>
    <property type="match status" value="1"/>
</dbReference>
<dbReference type="EMBL" id="JABSNW010000002">
    <property type="protein sequence ID" value="KAL2889522.1"/>
    <property type="molecule type" value="Genomic_DNA"/>
</dbReference>
<feature type="region of interest" description="Disordered" evidence="1">
    <location>
        <begin position="200"/>
        <end position="267"/>
    </location>
</feature>
<feature type="compositionally biased region" description="Low complexity" evidence="1">
    <location>
        <begin position="235"/>
        <end position="262"/>
    </location>
</feature>
<dbReference type="InterPro" id="IPR008914">
    <property type="entry name" value="PEBP"/>
</dbReference>
<feature type="chain" id="PRO_5046067966" description="PEBP-like protein" evidence="2">
    <location>
        <begin position="18"/>
        <end position="299"/>
    </location>
</feature>
<evidence type="ECO:0000313" key="3">
    <source>
        <dbReference type="EMBL" id="KAL2889522.1"/>
    </source>
</evidence>
<evidence type="ECO:0008006" key="5">
    <source>
        <dbReference type="Google" id="ProtNLM"/>
    </source>
</evidence>
<keyword evidence="4" id="KW-1185">Reference proteome</keyword>
<dbReference type="GeneID" id="98115697"/>
<dbReference type="Gene3D" id="3.90.280.10">
    <property type="entry name" value="PEBP-like"/>
    <property type="match status" value="1"/>
</dbReference>
<protein>
    <recommendedName>
        <fullName evidence="5">PEBP-like protein</fullName>
    </recommendedName>
</protein>
<evidence type="ECO:0000313" key="4">
    <source>
        <dbReference type="Proteomes" id="UP001610728"/>
    </source>
</evidence>
<sequence length="299" mass="29804">MKTSIASLLTSVTASLAASPSGFLPSSINPLIVAYGKNTVVDGVVMAQNETQTAPTLATSSHLQGTFSIFMIDSNVPSNTTSSGTTTLLHWALTGLSSSNVSTNLNGEPAHILKPTSNSTAPLAKYIGPAPPARVPLSHQYTLILINDTSLTSSNRKRLQKAADKRLGFDAPTVLGATSLSLDTVAASYFNVTNSAKGLVDTGSGLNSTTGNSDRGGSGSGSSSGSGSARGSGGSSSSRPAQTNPAASGSGAANSTSISTSGPNPSTTGVISAARELELSRAATVVICLITVGAGFVGL</sequence>
<feature type="compositionally biased region" description="Polar residues" evidence="1">
    <location>
        <begin position="204"/>
        <end position="213"/>
    </location>
</feature>
<dbReference type="RefSeq" id="XP_070860702.1">
    <property type="nucleotide sequence ID" value="XM_071006955.1"/>
</dbReference>
<organism evidence="3 4">
    <name type="scientific">Ceratocystis lukuohia</name>
    <dbReference type="NCBI Taxonomy" id="2019550"/>
    <lineage>
        <taxon>Eukaryota</taxon>
        <taxon>Fungi</taxon>
        <taxon>Dikarya</taxon>
        <taxon>Ascomycota</taxon>
        <taxon>Pezizomycotina</taxon>
        <taxon>Sordariomycetes</taxon>
        <taxon>Hypocreomycetidae</taxon>
        <taxon>Microascales</taxon>
        <taxon>Ceratocystidaceae</taxon>
        <taxon>Ceratocystis</taxon>
    </lineage>
</organism>
<feature type="compositionally biased region" description="Gly residues" evidence="1">
    <location>
        <begin position="214"/>
        <end position="234"/>
    </location>
</feature>
<comment type="caution">
    <text evidence="3">The sequence shown here is derived from an EMBL/GenBank/DDBJ whole genome shotgun (WGS) entry which is preliminary data.</text>
</comment>
<dbReference type="Pfam" id="PF01161">
    <property type="entry name" value="PBP"/>
    <property type="match status" value="1"/>
</dbReference>
<reference evidence="3 4" key="1">
    <citation type="submission" date="2020-05" db="EMBL/GenBank/DDBJ databases">
        <title>Ceratocystis lukuohia genome.</title>
        <authorList>
            <person name="Harrington T.C."/>
            <person name="Kim K."/>
            <person name="Mayers C.G."/>
        </authorList>
    </citation>
    <scope>NUCLEOTIDE SEQUENCE [LARGE SCALE GENOMIC DNA]</scope>
    <source>
        <strain evidence="3 4">C4212</strain>
    </source>
</reference>
<evidence type="ECO:0000256" key="1">
    <source>
        <dbReference type="SAM" id="MobiDB-lite"/>
    </source>
</evidence>
<dbReference type="Proteomes" id="UP001610728">
    <property type="component" value="Unassembled WGS sequence"/>
</dbReference>
<gene>
    <name evidence="3" type="ORF">HOO65_020064</name>
</gene>
<accession>A0ABR4MMK8</accession>
<name>A0ABR4MMK8_9PEZI</name>